<dbReference type="InterPro" id="IPR016024">
    <property type="entry name" value="ARM-type_fold"/>
</dbReference>
<dbReference type="InterPro" id="IPR011989">
    <property type="entry name" value="ARM-like"/>
</dbReference>
<organism evidence="2">
    <name type="scientific">Ananas comosus var. bracteatus</name>
    <name type="common">red pineapple</name>
    <dbReference type="NCBI Taxonomy" id="296719"/>
    <lineage>
        <taxon>Eukaryota</taxon>
        <taxon>Viridiplantae</taxon>
        <taxon>Streptophyta</taxon>
        <taxon>Embryophyta</taxon>
        <taxon>Tracheophyta</taxon>
        <taxon>Spermatophyta</taxon>
        <taxon>Magnoliopsida</taxon>
        <taxon>Liliopsida</taxon>
        <taxon>Poales</taxon>
        <taxon>Bromeliaceae</taxon>
        <taxon>Bromelioideae</taxon>
        <taxon>Ananas</taxon>
    </lineage>
</organism>
<reference evidence="2" key="1">
    <citation type="submission" date="2020-07" db="EMBL/GenBank/DDBJ databases">
        <authorList>
            <person name="Lin J."/>
        </authorList>
    </citation>
    <scope>NUCLEOTIDE SEQUENCE</scope>
</reference>
<evidence type="ECO:0000256" key="1">
    <source>
        <dbReference type="SAM" id="MobiDB-lite"/>
    </source>
</evidence>
<dbReference type="GO" id="GO:0007165">
    <property type="term" value="P:signal transduction"/>
    <property type="evidence" value="ECO:0007669"/>
    <property type="project" value="InterPro"/>
</dbReference>
<dbReference type="GO" id="GO:0000159">
    <property type="term" value="C:protein phosphatase type 2A complex"/>
    <property type="evidence" value="ECO:0007669"/>
    <property type="project" value="InterPro"/>
</dbReference>
<dbReference type="Gene3D" id="1.25.10.10">
    <property type="entry name" value="Leucine-rich Repeat Variant"/>
    <property type="match status" value="1"/>
</dbReference>
<dbReference type="GO" id="GO:0019888">
    <property type="term" value="F:protein phosphatase regulator activity"/>
    <property type="evidence" value="ECO:0007669"/>
    <property type="project" value="InterPro"/>
</dbReference>
<sequence>MLSANLFRPLPLPASPCCRHPPPPESLLLNDDSSVASLAPLWPHLSIAYDILSASVSGADQASLREHAGRGFLSGLAALFELEDPRERDRLNKLPSPTSRSPFESYSPTKEIRASKKYNFLRFLP</sequence>
<evidence type="ECO:0000313" key="2">
    <source>
        <dbReference type="EMBL" id="CAD1818818.1"/>
    </source>
</evidence>
<proteinExistence type="predicted"/>
<feature type="compositionally biased region" description="Polar residues" evidence="1">
    <location>
        <begin position="95"/>
        <end position="108"/>
    </location>
</feature>
<accession>A0A6V7NJX0</accession>
<dbReference type="AlphaFoldDB" id="A0A6V7NJX0"/>
<protein>
    <submittedName>
        <fullName evidence="2">Uncharacterized protein</fullName>
    </submittedName>
</protein>
<dbReference type="SUPFAM" id="SSF48371">
    <property type="entry name" value="ARM repeat"/>
    <property type="match status" value="1"/>
</dbReference>
<name>A0A6V7NJX0_ANACO</name>
<feature type="region of interest" description="Disordered" evidence="1">
    <location>
        <begin position="87"/>
        <end position="110"/>
    </location>
</feature>
<dbReference type="EMBL" id="LR862139">
    <property type="protein sequence ID" value="CAD1818818.1"/>
    <property type="molecule type" value="Genomic_DNA"/>
</dbReference>
<gene>
    <name evidence="2" type="ORF">CB5_LOCUS2029</name>
</gene>
<dbReference type="InterPro" id="IPR002554">
    <property type="entry name" value="PP2A_B56"/>
</dbReference>
<dbReference type="Pfam" id="PF01603">
    <property type="entry name" value="B56"/>
    <property type="match status" value="1"/>
</dbReference>